<evidence type="ECO:0000313" key="2">
    <source>
        <dbReference type="EMBL" id="CAQ43436.1"/>
    </source>
</evidence>
<reference evidence="2" key="1">
    <citation type="submission" date="2008-02" db="EMBL/GenBank/DDBJ databases">
        <title>Zygosaccharomyces rouxii homologs of Saccharomyces cerevisiae chromosome III.</title>
        <authorList>
            <person name="Gordon J.L."/>
            <person name="Wolfe K.H."/>
        </authorList>
    </citation>
    <scope>NUCLEOTIDE SEQUENCE</scope>
    <source>
        <strain evidence="2">CBS 732</strain>
    </source>
</reference>
<evidence type="ECO:0000313" key="3">
    <source>
        <dbReference type="EMBL" id="GAV49542.1"/>
    </source>
</evidence>
<gene>
    <name evidence="2" type="primary">Zr_Hypothetical Protein 2</name>
    <name evidence="2" type="ORF">Zrou_5p12</name>
    <name evidence="3" type="ORF">ZYGR_0P01860</name>
</gene>
<feature type="compositionally biased region" description="Basic residues" evidence="1">
    <location>
        <begin position="271"/>
        <end position="289"/>
    </location>
</feature>
<dbReference type="KEGG" id="zro:ZYRO0E04752g"/>
<name>B2G4C7_ZYGRO</name>
<organism evidence="2">
    <name type="scientific">Zygosaccharomyces rouxii</name>
    <dbReference type="NCBI Taxonomy" id="4956"/>
    <lineage>
        <taxon>Eukaryota</taxon>
        <taxon>Fungi</taxon>
        <taxon>Dikarya</taxon>
        <taxon>Ascomycota</taxon>
        <taxon>Saccharomycotina</taxon>
        <taxon>Saccharomycetes</taxon>
        <taxon>Saccharomycetales</taxon>
        <taxon>Saccharomycetaceae</taxon>
        <taxon>Zygosaccharomyces</taxon>
    </lineage>
</organism>
<dbReference type="AlphaFoldDB" id="B2G4C7"/>
<sequence length="414" mass="46389">MKFFKNNNNRGFFCTARKRKSEIVLDLNAASPSHNLESPLFESTSKQESAEATEINFKEVKINSDSSDTCGNSDDGKISKHLSLCKHDKAPRERTSGMKESSKMKFYGQLDLENSSVESSGEDHSDRSIPPINKNIDHGGSGTNREGICFNYNLDNFLGKRKSSPKIVTNISKAGCKVSATTKSAMLKIFPGFTSPRSTRHQYGTVWTTASASKVHRLDVGGNEPPTFESLSSSAHEKTKKLILSPGRRLTCKGTNSKFGTNVGSEPTIKTKVKRVKHKHQKKTVRQRKERQENVADQISKSTELVHMQPKSSSQKHLKRSTREGETSLQENKTKVKDENIKDANLEKTIITLWTLQNCVQHQTHCQSPIYQQLLQLNNQSSSKSTCRKSSKLKPRAWGFKSIELDGTFSVFLY</sequence>
<protein>
    <submittedName>
        <fullName evidence="2">Uncharacterized protein Zr_Hypothetical Protein 2</fullName>
    </submittedName>
</protein>
<evidence type="ECO:0000256" key="1">
    <source>
        <dbReference type="SAM" id="MobiDB-lite"/>
    </source>
</evidence>
<reference evidence="3 4" key="2">
    <citation type="submission" date="2016-08" db="EMBL/GenBank/DDBJ databases">
        <title>Draft genome sequence of allopolyploid Zygosaccharomyces rouxii.</title>
        <authorList>
            <person name="Watanabe J."/>
            <person name="Uehara K."/>
            <person name="Mogi Y."/>
            <person name="Tsukioka Y."/>
        </authorList>
    </citation>
    <scope>NUCLEOTIDE SEQUENCE [LARGE SCALE GENOMIC DNA]</scope>
    <source>
        <strain evidence="3 4">NBRC 110957</strain>
    </source>
</reference>
<evidence type="ECO:0000313" key="4">
    <source>
        <dbReference type="Proteomes" id="UP000187013"/>
    </source>
</evidence>
<feature type="compositionally biased region" description="Basic and acidic residues" evidence="1">
    <location>
        <begin position="321"/>
        <end position="336"/>
    </location>
</feature>
<feature type="region of interest" description="Disordered" evidence="1">
    <location>
        <begin position="271"/>
        <end position="336"/>
    </location>
</feature>
<dbReference type="EMBL" id="BDGX01000016">
    <property type="protein sequence ID" value="GAV49542.1"/>
    <property type="molecule type" value="Genomic_DNA"/>
</dbReference>
<accession>B2G4C7</accession>
<feature type="region of interest" description="Disordered" evidence="1">
    <location>
        <begin position="112"/>
        <end position="140"/>
    </location>
</feature>
<dbReference type="EMBL" id="AM989984">
    <property type="protein sequence ID" value="CAQ43436.1"/>
    <property type="molecule type" value="Genomic_DNA"/>
</dbReference>
<dbReference type="RefSeq" id="XP_002499138.1">
    <property type="nucleotide sequence ID" value="XM_002499093.1"/>
</dbReference>
<proteinExistence type="predicted"/>
<dbReference type="Proteomes" id="UP000187013">
    <property type="component" value="Unassembled WGS sequence"/>
</dbReference>